<keyword evidence="4 10" id="KW-0863">Zinc-finger</keyword>
<evidence type="ECO:0000256" key="8">
    <source>
        <dbReference type="PIRSR" id="PIRSR628651-50"/>
    </source>
</evidence>
<dbReference type="PROSITE" id="PS50016">
    <property type="entry name" value="ZF_PHD_2"/>
    <property type="match status" value="1"/>
</dbReference>
<dbReference type="Gene3D" id="6.10.140.1740">
    <property type="match status" value="1"/>
</dbReference>
<keyword evidence="7 11" id="KW-0539">Nucleus</keyword>
<dbReference type="CDD" id="cd15505">
    <property type="entry name" value="PHD_ING"/>
    <property type="match status" value="1"/>
</dbReference>
<comment type="subunit">
    <text evidence="11">Component of an histone acetyltransferase complex. Interacts with H3K4me3 and to a lesser extent with H3K4me2.</text>
</comment>
<feature type="binding site" evidence="9">
    <location>
        <position position="202"/>
    </location>
    <ligand>
        <name>Zn(2+)</name>
        <dbReference type="ChEBI" id="CHEBI:29105"/>
        <label>1</label>
    </ligand>
</feature>
<feature type="domain" description="PHD-type" evidence="13">
    <location>
        <begin position="199"/>
        <end position="248"/>
    </location>
</feature>
<dbReference type="AlphaFoldDB" id="A0A7S2WAV2"/>
<evidence type="ECO:0000256" key="2">
    <source>
        <dbReference type="ARBA" id="ARBA00010210"/>
    </source>
</evidence>
<protein>
    <recommendedName>
        <fullName evidence="11">Inhibitor of growth protein</fullName>
    </recommendedName>
</protein>
<evidence type="ECO:0000259" key="13">
    <source>
        <dbReference type="PROSITE" id="PS50016"/>
    </source>
</evidence>
<evidence type="ECO:0000256" key="1">
    <source>
        <dbReference type="ARBA" id="ARBA00004123"/>
    </source>
</evidence>
<feature type="binding site" evidence="9">
    <location>
        <position position="245"/>
    </location>
    <ligand>
        <name>Zn(2+)</name>
        <dbReference type="ChEBI" id="CHEBI:29105"/>
        <label>2</label>
    </ligand>
</feature>
<comment type="similarity">
    <text evidence="2 11">Belongs to the ING family.</text>
</comment>
<feature type="binding site" evidence="9">
    <location>
        <position position="229"/>
    </location>
    <ligand>
        <name>Zn(2+)</name>
        <dbReference type="ChEBI" id="CHEBI:29105"/>
        <label>1</label>
    </ligand>
</feature>
<comment type="subcellular location">
    <subcellularLocation>
        <location evidence="1 11">Nucleus</location>
    </subcellularLocation>
</comment>
<reference evidence="14" key="1">
    <citation type="submission" date="2021-01" db="EMBL/GenBank/DDBJ databases">
        <authorList>
            <person name="Corre E."/>
            <person name="Pelletier E."/>
            <person name="Niang G."/>
            <person name="Scheremetjew M."/>
            <person name="Finn R."/>
            <person name="Kale V."/>
            <person name="Holt S."/>
            <person name="Cochrane G."/>
            <person name="Meng A."/>
            <person name="Brown T."/>
            <person name="Cohen L."/>
        </authorList>
    </citation>
    <scope>NUCLEOTIDE SEQUENCE</scope>
    <source>
        <strain evidence="14">CCMP1243</strain>
    </source>
</reference>
<organism evidence="14">
    <name type="scientific">Rhizochromulina marina</name>
    <dbReference type="NCBI Taxonomy" id="1034831"/>
    <lineage>
        <taxon>Eukaryota</taxon>
        <taxon>Sar</taxon>
        <taxon>Stramenopiles</taxon>
        <taxon>Ochrophyta</taxon>
        <taxon>Dictyochophyceae</taxon>
        <taxon>Rhizochromulinales</taxon>
        <taxon>Rhizochromulina</taxon>
    </lineage>
</organism>
<evidence type="ECO:0000256" key="5">
    <source>
        <dbReference type="ARBA" id="ARBA00022833"/>
    </source>
</evidence>
<comment type="domain">
    <text evidence="11">The PHD-type zinc finger mediates the binding to H3K4me3.</text>
</comment>
<feature type="binding site" evidence="9">
    <location>
        <position position="204"/>
    </location>
    <ligand>
        <name>Zn(2+)</name>
        <dbReference type="ChEBI" id="CHEBI:29105"/>
        <label>1</label>
    </ligand>
</feature>
<dbReference type="Gene3D" id="3.30.40.10">
    <property type="entry name" value="Zinc/RING finger domain, C3HC4 (zinc finger)"/>
    <property type="match status" value="1"/>
</dbReference>
<dbReference type="InterPro" id="IPR028651">
    <property type="entry name" value="ING_fam"/>
</dbReference>
<evidence type="ECO:0000256" key="11">
    <source>
        <dbReference type="RuleBase" id="RU361213"/>
    </source>
</evidence>
<feature type="binding site" evidence="9">
    <location>
        <position position="242"/>
    </location>
    <ligand>
        <name>Zn(2+)</name>
        <dbReference type="ChEBI" id="CHEBI:29105"/>
        <label>2</label>
    </ligand>
</feature>
<evidence type="ECO:0000256" key="3">
    <source>
        <dbReference type="ARBA" id="ARBA00022723"/>
    </source>
</evidence>
<dbReference type="InterPro" id="IPR019786">
    <property type="entry name" value="Zinc_finger_PHD-type_CS"/>
</dbReference>
<evidence type="ECO:0000256" key="6">
    <source>
        <dbReference type="ARBA" id="ARBA00022853"/>
    </source>
</evidence>
<dbReference type="PANTHER" id="PTHR10333:SF42">
    <property type="entry name" value="INHIBITOR OF GROWTH PROTEIN 5"/>
    <property type="match status" value="1"/>
</dbReference>
<feature type="binding site" evidence="9">
    <location>
        <position position="220"/>
    </location>
    <ligand>
        <name>Zn(2+)</name>
        <dbReference type="ChEBI" id="CHEBI:29105"/>
        <label>2</label>
    </ligand>
</feature>
<feature type="binding site" evidence="9">
    <location>
        <position position="226"/>
    </location>
    <ligand>
        <name>Zn(2+)</name>
        <dbReference type="ChEBI" id="CHEBI:29105"/>
        <label>1</label>
    </ligand>
</feature>
<feature type="site" description="Histone H3K4me3 binding" evidence="8">
    <location>
        <position position="212"/>
    </location>
</feature>
<keyword evidence="5 9" id="KW-0862">Zinc</keyword>
<evidence type="ECO:0000256" key="10">
    <source>
        <dbReference type="PROSITE-ProRule" id="PRU00146"/>
    </source>
</evidence>
<dbReference type="PROSITE" id="PS01359">
    <property type="entry name" value="ZF_PHD_1"/>
    <property type="match status" value="1"/>
</dbReference>
<evidence type="ECO:0000313" key="14">
    <source>
        <dbReference type="EMBL" id="CAD9677368.1"/>
    </source>
</evidence>
<feature type="site" description="Histone H3K4me3 binding" evidence="8">
    <location>
        <position position="216"/>
    </location>
</feature>
<name>A0A7S2WAV2_9STRA</name>
<dbReference type="SUPFAM" id="SSF57903">
    <property type="entry name" value="FYVE/PHD zinc finger"/>
    <property type="match status" value="1"/>
</dbReference>
<dbReference type="InterPro" id="IPR019787">
    <property type="entry name" value="Znf_PHD-finger"/>
</dbReference>
<proteinExistence type="inferred from homology"/>
<feature type="site" description="Histone H3K4me3 binding" evidence="8">
    <location>
        <position position="224"/>
    </location>
</feature>
<accession>A0A7S2WAV2</accession>
<feature type="region of interest" description="Disordered" evidence="12">
    <location>
        <begin position="138"/>
        <end position="169"/>
    </location>
</feature>
<keyword evidence="3 9" id="KW-0479">Metal-binding</keyword>
<dbReference type="EMBL" id="HBHJ01010402">
    <property type="protein sequence ID" value="CAD9677368.1"/>
    <property type="molecule type" value="Transcribed_RNA"/>
</dbReference>
<keyword evidence="6 11" id="KW-0156">Chromatin regulator</keyword>
<dbReference type="SMART" id="SM00249">
    <property type="entry name" value="PHD"/>
    <property type="match status" value="1"/>
</dbReference>
<evidence type="ECO:0000256" key="9">
    <source>
        <dbReference type="PIRSR" id="PIRSR628651-51"/>
    </source>
</evidence>
<evidence type="ECO:0000256" key="12">
    <source>
        <dbReference type="SAM" id="MobiDB-lite"/>
    </source>
</evidence>
<evidence type="ECO:0000256" key="4">
    <source>
        <dbReference type="ARBA" id="ARBA00022771"/>
    </source>
</evidence>
<dbReference type="InterPro" id="IPR024610">
    <property type="entry name" value="ING_N_histone-binding"/>
</dbReference>
<gene>
    <name evidence="14" type="ORF">RMAR1173_LOCUS6778</name>
</gene>
<feature type="region of interest" description="Disordered" evidence="12">
    <location>
        <begin position="65"/>
        <end position="88"/>
    </location>
</feature>
<dbReference type="PANTHER" id="PTHR10333">
    <property type="entry name" value="INHIBITOR OF GROWTH PROTEIN"/>
    <property type="match status" value="1"/>
</dbReference>
<dbReference type="InterPro" id="IPR059153">
    <property type="entry name" value="NSD_PHD-1st"/>
</dbReference>
<dbReference type="GO" id="GO:0008270">
    <property type="term" value="F:zinc ion binding"/>
    <property type="evidence" value="ECO:0007669"/>
    <property type="project" value="UniProtKB-KW"/>
</dbReference>
<feature type="binding site" evidence="9">
    <location>
        <position position="215"/>
    </location>
    <ligand>
        <name>Zn(2+)</name>
        <dbReference type="ChEBI" id="CHEBI:29105"/>
        <label>2</label>
    </ligand>
</feature>
<dbReference type="SMART" id="SM01408">
    <property type="entry name" value="ING"/>
    <property type="match status" value="1"/>
</dbReference>
<dbReference type="GO" id="GO:0005634">
    <property type="term" value="C:nucleus"/>
    <property type="evidence" value="ECO:0007669"/>
    <property type="project" value="UniProtKB-SubCell"/>
</dbReference>
<feature type="site" description="Histone H3K4me3 binding" evidence="8">
    <location>
        <position position="201"/>
    </location>
</feature>
<sequence length="255" mass="28014">MAPATTATHATTEDALSCEDLARAVSYVSGFFSRLRSVPAELRDRMSIVRALDEEATALATQAEEAEASLRQDMQGGNGDGKTGLPRREERLEAIRGLRNRIAGLHERKALIAAEAYNLIDTHIVDLDHDIAELDKQVQEQEVQSATKRKSMGSPISAGSTGKRSNKKQKRAVVPSVLLDLQEELASPVADLAADLAEPVYCICQRVSFGDMVACDNDDCAREWFHFECVGLEAQPEGRWLCPECQSRELHAPPR</sequence>
<dbReference type="Pfam" id="PF23011">
    <property type="entry name" value="PHD-1st_NSD"/>
    <property type="match status" value="1"/>
</dbReference>
<dbReference type="Pfam" id="PF12998">
    <property type="entry name" value="ING"/>
    <property type="match status" value="1"/>
</dbReference>
<dbReference type="InterPro" id="IPR001965">
    <property type="entry name" value="Znf_PHD"/>
</dbReference>
<dbReference type="InterPro" id="IPR013083">
    <property type="entry name" value="Znf_RING/FYVE/PHD"/>
</dbReference>
<comment type="function">
    <text evidence="11">Component of an histone acetyltransferase complex.</text>
</comment>
<evidence type="ECO:0000256" key="7">
    <source>
        <dbReference type="ARBA" id="ARBA00023242"/>
    </source>
</evidence>
<dbReference type="GO" id="GO:0006325">
    <property type="term" value="P:chromatin organization"/>
    <property type="evidence" value="ECO:0007669"/>
    <property type="project" value="UniProtKB-KW"/>
</dbReference>
<dbReference type="InterPro" id="IPR011011">
    <property type="entry name" value="Znf_FYVE_PHD"/>
</dbReference>